<feature type="transmembrane region" description="Helical" evidence="16">
    <location>
        <begin position="308"/>
        <end position="327"/>
    </location>
</feature>
<comment type="catalytic activity">
    <reaction evidence="14">
        <text>CDP-choline + a 1,2-diacyl-sn-glycerol = a 1,2-diacyl-sn-glycero-3-phosphocholine + CMP + H(+)</text>
        <dbReference type="Rhea" id="RHEA:32939"/>
        <dbReference type="ChEBI" id="CHEBI:15378"/>
        <dbReference type="ChEBI" id="CHEBI:17815"/>
        <dbReference type="ChEBI" id="CHEBI:57643"/>
        <dbReference type="ChEBI" id="CHEBI:58779"/>
        <dbReference type="ChEBI" id="CHEBI:60377"/>
        <dbReference type="EC" id="2.7.8.2"/>
    </reaction>
    <physiologicalReaction direction="left-to-right" evidence="14">
        <dbReference type="Rhea" id="RHEA:32940"/>
    </physiologicalReaction>
</comment>
<evidence type="ECO:0000256" key="16">
    <source>
        <dbReference type="SAM" id="Phobius"/>
    </source>
</evidence>
<name>A0A6F9D9P1_9ASCI</name>
<protein>
    <recommendedName>
        <fullName evidence="13">diacylglycerol cholinephosphotransferase</fullName>
        <ecNumber evidence="13">2.7.8.2</ecNumber>
    </recommendedName>
</protein>
<dbReference type="FunFam" id="1.20.120.1760:FF:000002">
    <property type="entry name" value="Choline/ethanolamine phosphotransferase 1"/>
    <property type="match status" value="1"/>
</dbReference>
<dbReference type="InterPro" id="IPR048254">
    <property type="entry name" value="CDP_ALCOHOL_P_TRANSF_CS"/>
</dbReference>
<feature type="transmembrane region" description="Helical" evidence="16">
    <location>
        <begin position="203"/>
        <end position="221"/>
    </location>
</feature>
<evidence type="ECO:0000256" key="4">
    <source>
        <dbReference type="ARBA" id="ARBA00022692"/>
    </source>
</evidence>
<comment type="catalytic activity">
    <reaction evidence="9">
        <text>1-hexadecanoyl-2-(4Z,7Z,10Z,13Z,16Z,19Z-docosahexaenoyl)-sn-glycerol + CDP-choline = 1-hexadecanoyl-2-(4Z,7Z,10Z,13Z,16Z,19Z-docosahexaenoyl)-sn-glycero-3-phosphocholine + CMP + H(+)</text>
        <dbReference type="Rhea" id="RHEA:54332"/>
        <dbReference type="ChEBI" id="CHEBI:15378"/>
        <dbReference type="ChEBI" id="CHEBI:58779"/>
        <dbReference type="ChEBI" id="CHEBI:60377"/>
        <dbReference type="ChEBI" id="CHEBI:74963"/>
        <dbReference type="ChEBI" id="CHEBI:82949"/>
    </reaction>
    <physiologicalReaction direction="left-to-right" evidence="9">
        <dbReference type="Rhea" id="RHEA:54333"/>
    </physiologicalReaction>
</comment>
<dbReference type="PROSITE" id="PS00379">
    <property type="entry name" value="CDP_ALCOHOL_P_TRANSF"/>
    <property type="match status" value="1"/>
</dbReference>
<evidence type="ECO:0000256" key="1">
    <source>
        <dbReference type="ARBA" id="ARBA00004141"/>
    </source>
</evidence>
<evidence type="ECO:0000313" key="17">
    <source>
        <dbReference type="EMBL" id="CAB3230095.1"/>
    </source>
</evidence>
<feature type="transmembrane region" description="Helical" evidence="16">
    <location>
        <begin position="78"/>
        <end position="96"/>
    </location>
</feature>
<evidence type="ECO:0000256" key="7">
    <source>
        <dbReference type="ARBA" id="ARBA00023209"/>
    </source>
</evidence>
<dbReference type="PANTHER" id="PTHR10414:SF37">
    <property type="entry name" value="BB IN A BOXCAR, ISOFORM C"/>
    <property type="match status" value="1"/>
</dbReference>
<keyword evidence="6 16" id="KW-0472">Membrane</keyword>
<comment type="subcellular location">
    <subcellularLocation>
        <location evidence="1">Membrane</location>
        <topology evidence="1">Multi-pass membrane protein</topology>
    </subcellularLocation>
</comment>
<evidence type="ECO:0000256" key="14">
    <source>
        <dbReference type="ARBA" id="ARBA00048570"/>
    </source>
</evidence>
<keyword evidence="4 16" id="KW-0812">Transmembrane</keyword>
<dbReference type="GO" id="GO:0004142">
    <property type="term" value="F:diacylglycerol cholinephosphotransferase activity"/>
    <property type="evidence" value="ECO:0007669"/>
    <property type="project" value="UniProtKB-EC"/>
</dbReference>
<evidence type="ECO:0000256" key="11">
    <source>
        <dbReference type="ARBA" id="ARBA00036890"/>
    </source>
</evidence>
<dbReference type="PANTHER" id="PTHR10414">
    <property type="entry name" value="ETHANOLAMINEPHOSPHOTRANSFERASE"/>
    <property type="match status" value="1"/>
</dbReference>
<dbReference type="EMBL" id="LR783854">
    <property type="protein sequence ID" value="CAB3230095.1"/>
    <property type="molecule type" value="mRNA"/>
</dbReference>
<dbReference type="GO" id="GO:0006646">
    <property type="term" value="P:phosphatidylethanolamine biosynthetic process"/>
    <property type="evidence" value="ECO:0007669"/>
    <property type="project" value="TreeGrafter"/>
</dbReference>
<organism evidence="17">
    <name type="scientific">Phallusia mammillata</name>
    <dbReference type="NCBI Taxonomy" id="59560"/>
    <lineage>
        <taxon>Eukaryota</taxon>
        <taxon>Metazoa</taxon>
        <taxon>Chordata</taxon>
        <taxon>Tunicata</taxon>
        <taxon>Ascidiacea</taxon>
        <taxon>Phlebobranchia</taxon>
        <taxon>Ascidiidae</taxon>
        <taxon>Phallusia</taxon>
    </lineage>
</organism>
<feature type="transmembrane region" description="Helical" evidence="16">
    <location>
        <begin position="278"/>
        <end position="296"/>
    </location>
</feature>
<comment type="similarity">
    <text evidence="2 15">Belongs to the CDP-alcohol phosphatidyltransferase class-I family.</text>
</comment>
<feature type="transmembrane region" description="Helical" evidence="16">
    <location>
        <begin position="169"/>
        <end position="191"/>
    </location>
</feature>
<keyword evidence="7" id="KW-0594">Phospholipid biosynthesis</keyword>
<comment type="pathway">
    <text evidence="12">Phospholipid metabolism; phosphatidylcholine biosynthesis; phosphatidylcholine from phosphocholine: step 2/2.</text>
</comment>
<dbReference type="EC" id="2.7.8.2" evidence="13"/>
<evidence type="ECO:0000256" key="8">
    <source>
        <dbReference type="ARBA" id="ARBA00023264"/>
    </source>
</evidence>
<reference evidence="17" key="1">
    <citation type="submission" date="2020-04" db="EMBL/GenBank/DDBJ databases">
        <authorList>
            <person name="Neveu A P."/>
        </authorList>
    </citation>
    <scope>NUCLEOTIDE SEQUENCE</scope>
    <source>
        <tissue evidence="17">Whole embryo</tissue>
    </source>
</reference>
<keyword evidence="5 16" id="KW-1133">Transmembrane helix</keyword>
<dbReference type="GO" id="GO:0005789">
    <property type="term" value="C:endoplasmic reticulum membrane"/>
    <property type="evidence" value="ECO:0007669"/>
    <property type="project" value="TreeGrafter"/>
</dbReference>
<evidence type="ECO:0000256" key="9">
    <source>
        <dbReference type="ARBA" id="ARBA00036100"/>
    </source>
</evidence>
<dbReference type="Pfam" id="PF01066">
    <property type="entry name" value="CDP-OH_P_transf"/>
    <property type="match status" value="1"/>
</dbReference>
<evidence type="ECO:0000256" key="13">
    <source>
        <dbReference type="ARBA" id="ARBA00038987"/>
    </source>
</evidence>
<dbReference type="InterPro" id="IPR014472">
    <property type="entry name" value="CHOPT"/>
</dbReference>
<evidence type="ECO:0000256" key="2">
    <source>
        <dbReference type="ARBA" id="ARBA00010441"/>
    </source>
</evidence>
<dbReference type="InterPro" id="IPR043130">
    <property type="entry name" value="CDP-OH_PTrfase_TM_dom"/>
</dbReference>
<accession>A0A6F9D9P1</accession>
<evidence type="ECO:0000256" key="10">
    <source>
        <dbReference type="ARBA" id="ARBA00036651"/>
    </source>
</evidence>
<comment type="catalytic activity">
    <reaction evidence="11">
        <text>1-hexadecanoyl-2-(9Z-octadecenoyl)-sn-glycerol + CDP-choline = 1-hexadecanoyl-2-(9Z-octadecenoyl)-sn-glycero-3-phosphocholine + CMP + H(+)</text>
        <dbReference type="Rhea" id="RHEA:54244"/>
        <dbReference type="ChEBI" id="CHEBI:15378"/>
        <dbReference type="ChEBI" id="CHEBI:58779"/>
        <dbReference type="ChEBI" id="CHEBI:60377"/>
        <dbReference type="ChEBI" id="CHEBI:73001"/>
        <dbReference type="ChEBI" id="CHEBI:75466"/>
    </reaction>
    <physiologicalReaction direction="left-to-right" evidence="11">
        <dbReference type="Rhea" id="RHEA:54245"/>
    </physiologicalReaction>
</comment>
<dbReference type="GO" id="GO:0005794">
    <property type="term" value="C:Golgi apparatus"/>
    <property type="evidence" value="ECO:0007669"/>
    <property type="project" value="TreeGrafter"/>
</dbReference>
<feature type="transmembrane region" description="Helical" evidence="16">
    <location>
        <begin position="138"/>
        <end position="157"/>
    </location>
</feature>
<dbReference type="AlphaFoldDB" id="A0A6F9D9P1"/>
<evidence type="ECO:0000256" key="5">
    <source>
        <dbReference type="ARBA" id="ARBA00022989"/>
    </source>
</evidence>
<keyword evidence="3 15" id="KW-0808">Transferase</keyword>
<evidence type="ECO:0000256" key="3">
    <source>
        <dbReference type="ARBA" id="ARBA00022679"/>
    </source>
</evidence>
<keyword evidence="7" id="KW-0444">Lipid biosynthesis</keyword>
<proteinExistence type="evidence at transcript level"/>
<dbReference type="InterPro" id="IPR000462">
    <property type="entry name" value="CDP-OH_P_trans"/>
</dbReference>
<comment type="catalytic activity">
    <reaction evidence="10">
        <text>1,2-dioctanoyl-sn-glycerol + CDP-choline = 1,2-dioctanoyl-sn-glycero-3-phosphocholine + CMP + H(+)</text>
        <dbReference type="Rhea" id="RHEA:54232"/>
        <dbReference type="ChEBI" id="CHEBI:15378"/>
        <dbReference type="ChEBI" id="CHEBI:58779"/>
        <dbReference type="ChEBI" id="CHEBI:60377"/>
        <dbReference type="ChEBI" id="CHEBI:76979"/>
        <dbReference type="ChEBI" id="CHEBI:78228"/>
    </reaction>
    <physiologicalReaction direction="left-to-right" evidence="10">
        <dbReference type="Rhea" id="RHEA:54233"/>
    </physiologicalReaction>
</comment>
<dbReference type="Gene3D" id="1.20.120.1760">
    <property type="match status" value="1"/>
</dbReference>
<feature type="transmembrane region" description="Helical" evidence="16">
    <location>
        <begin position="333"/>
        <end position="351"/>
    </location>
</feature>
<evidence type="ECO:0000256" key="15">
    <source>
        <dbReference type="RuleBase" id="RU003750"/>
    </source>
</evidence>
<feature type="transmembrane region" description="Helical" evidence="16">
    <location>
        <begin position="242"/>
        <end position="266"/>
    </location>
</feature>
<dbReference type="PIRSF" id="PIRSF015665">
    <property type="entry name" value="CHOPT"/>
    <property type="match status" value="1"/>
</dbReference>
<gene>
    <name evidence="17" type="primary">Cept1-003</name>
</gene>
<keyword evidence="8" id="KW-1208">Phospholipid metabolism</keyword>
<evidence type="ECO:0000256" key="6">
    <source>
        <dbReference type="ARBA" id="ARBA00023136"/>
    </source>
</evidence>
<sequence>MEVLTPVQLKRIDEHKYSASGTSLIQPMLEVFWNWVVELVPRWVAPNAITVAGLVANMVPSVLLIFYCPTATEVAPGWMYILNGVAIFVFLTMDAIDGKQARRTGSGSPLGELFDHGCDAVSTAFLGCTISISWQLGYHPWVMFFFCLNSPLSIYLGHWSSYVTGTLTFGLIDVTEALCLATVVFILTGLFGQDFWNASIPILGYPLYAGVITVVVSGTFVSHLRCLRLILSGGCGDNGATVANTSVLSPGINVAVLFGFAITIALQSKDNVMQRHPVLYLLFFSLIVTKLINRLVVAHMTKSELRVLDTSLISVLVMFLNQCLGSYVKEHLLLWMCFVYSCVHLALYLTYTYNKIANHLNIYIFSLESRTIKQK</sequence>
<feature type="transmembrane region" description="Helical" evidence="16">
    <location>
        <begin position="43"/>
        <end position="66"/>
    </location>
</feature>
<dbReference type="GO" id="GO:0004307">
    <property type="term" value="F:ethanolaminephosphotransferase activity"/>
    <property type="evidence" value="ECO:0007669"/>
    <property type="project" value="TreeGrafter"/>
</dbReference>
<keyword evidence="7" id="KW-0443">Lipid metabolism</keyword>
<evidence type="ECO:0000256" key="12">
    <source>
        <dbReference type="ARBA" id="ARBA00037890"/>
    </source>
</evidence>